<keyword evidence="3" id="KW-0808">Transferase</keyword>
<evidence type="ECO:0000256" key="1">
    <source>
        <dbReference type="ARBA" id="ARBA00000900"/>
    </source>
</evidence>
<gene>
    <name evidence="8" type="ORF">V3330_16410</name>
</gene>
<keyword evidence="4" id="KW-0677">Repeat</keyword>
<dbReference type="SUPFAM" id="SSF81901">
    <property type="entry name" value="HCP-like"/>
    <property type="match status" value="1"/>
</dbReference>
<dbReference type="GO" id="GO:0005737">
    <property type="term" value="C:cytoplasm"/>
    <property type="evidence" value="ECO:0007669"/>
    <property type="project" value="TreeGrafter"/>
</dbReference>
<dbReference type="GO" id="GO:0006515">
    <property type="term" value="P:protein quality control for misfolded or incompletely synthesized proteins"/>
    <property type="evidence" value="ECO:0007669"/>
    <property type="project" value="TreeGrafter"/>
</dbReference>
<dbReference type="AlphaFoldDB" id="A0AAW9RBP5"/>
<dbReference type="InterPro" id="IPR011990">
    <property type="entry name" value="TPR-like_helical_dom_sf"/>
</dbReference>
<dbReference type="GO" id="GO:0045862">
    <property type="term" value="P:positive regulation of proteolysis"/>
    <property type="evidence" value="ECO:0007669"/>
    <property type="project" value="TreeGrafter"/>
</dbReference>
<feature type="signal peptide" evidence="7">
    <location>
        <begin position="1"/>
        <end position="29"/>
    </location>
</feature>
<dbReference type="Pfam" id="PF13432">
    <property type="entry name" value="TPR_16"/>
    <property type="match status" value="3"/>
</dbReference>
<sequence>MDIAKRHTGKYTSLILAGFLLTAAATAVAQEDRKTKQTVAMSQQTYEKLTEVQELVEAKDYAGAENLLREMRGNERLSDYERAQIWNLTGYSYYLQERYSDAINAYEQVLRQPELPEALQLATLKTMAQLQFTVENYEAALSTVRRLMAAVPEPSADVYMLEGQALFQMNRYQEALKPIKTAVDMYRDQGQVPKENWLLLLRVIYFEMKDYDNMLAVVKELVQNYPKDSYILTLAGVYSELGDTKKQLALTEVLYEKGLLNTNSHITNLANLYLLHELPYKAAQVLDKGIKADIVEPNERNLRLLSQAWYTAREDAKAIPPLRRAAQLSEDGELYLRLTQSHINLKEWKDAAASARKAIQLGGLKRPDQAQIMLGMALFNQQQLDQARRAFEAASRDNRSARVAEQWINYVDSELKRKELMDQDVEYKERERDALLDALPQE</sequence>
<keyword evidence="5" id="KW-0833">Ubl conjugation pathway</keyword>
<dbReference type="SUPFAM" id="SSF48452">
    <property type="entry name" value="TPR-like"/>
    <property type="match status" value="1"/>
</dbReference>
<feature type="repeat" description="TPR" evidence="6">
    <location>
        <begin position="83"/>
        <end position="116"/>
    </location>
</feature>
<proteinExistence type="predicted"/>
<comment type="caution">
    <text evidence="8">The sequence shown here is derived from an EMBL/GenBank/DDBJ whole genome shotgun (WGS) entry which is preliminary data.</text>
</comment>
<dbReference type="EMBL" id="JAZHOG010000012">
    <property type="protein sequence ID" value="MEJ8569215.1"/>
    <property type="molecule type" value="Genomic_DNA"/>
</dbReference>
<reference evidence="8 9" key="1">
    <citation type="submission" date="2024-02" db="EMBL/GenBank/DDBJ databases">
        <title>A novel Wenzhouxiangellaceae bacterium, isolated from coastal sediments.</title>
        <authorList>
            <person name="Du Z.-J."/>
            <person name="Ye Y.-Q."/>
            <person name="Zhang X.-Y."/>
        </authorList>
    </citation>
    <scope>NUCLEOTIDE SEQUENCE [LARGE SCALE GENOMIC DNA]</scope>
    <source>
        <strain evidence="8 9">CH-27</strain>
    </source>
</reference>
<dbReference type="GO" id="GO:0051087">
    <property type="term" value="F:protein-folding chaperone binding"/>
    <property type="evidence" value="ECO:0007669"/>
    <property type="project" value="TreeGrafter"/>
</dbReference>
<dbReference type="PANTHER" id="PTHR46803:SF2">
    <property type="entry name" value="E3 UBIQUITIN-PROTEIN LIGASE CHIP"/>
    <property type="match status" value="1"/>
</dbReference>
<dbReference type="GO" id="GO:0000209">
    <property type="term" value="P:protein polyubiquitination"/>
    <property type="evidence" value="ECO:0007669"/>
    <property type="project" value="TreeGrafter"/>
</dbReference>
<keyword evidence="7" id="KW-0732">Signal</keyword>
<keyword evidence="9" id="KW-1185">Reference proteome</keyword>
<dbReference type="EC" id="2.3.2.27" evidence="2"/>
<dbReference type="PROSITE" id="PS50005">
    <property type="entry name" value="TPR"/>
    <property type="match status" value="2"/>
</dbReference>
<comment type="catalytic activity">
    <reaction evidence="1">
        <text>S-ubiquitinyl-[E2 ubiquitin-conjugating enzyme]-L-cysteine + [acceptor protein]-L-lysine = [E2 ubiquitin-conjugating enzyme]-L-cysteine + N(6)-ubiquitinyl-[acceptor protein]-L-lysine.</text>
        <dbReference type="EC" id="2.3.2.27"/>
    </reaction>
</comment>
<protein>
    <recommendedName>
        <fullName evidence="2">RING-type E3 ubiquitin transferase</fullName>
        <ecNumber evidence="2">2.3.2.27</ecNumber>
    </recommendedName>
</protein>
<dbReference type="Gene3D" id="1.25.40.10">
    <property type="entry name" value="Tetratricopeptide repeat domain"/>
    <property type="match status" value="3"/>
</dbReference>
<evidence type="ECO:0000256" key="3">
    <source>
        <dbReference type="ARBA" id="ARBA00022679"/>
    </source>
</evidence>
<evidence type="ECO:0000313" key="9">
    <source>
        <dbReference type="Proteomes" id="UP001359886"/>
    </source>
</evidence>
<name>A0AAW9RBP5_9GAMM</name>
<evidence type="ECO:0000256" key="6">
    <source>
        <dbReference type="PROSITE-ProRule" id="PRU00339"/>
    </source>
</evidence>
<feature type="chain" id="PRO_5043611853" description="RING-type E3 ubiquitin transferase" evidence="7">
    <location>
        <begin position="30"/>
        <end position="442"/>
    </location>
</feature>
<dbReference type="SMART" id="SM00028">
    <property type="entry name" value="TPR"/>
    <property type="match status" value="5"/>
</dbReference>
<dbReference type="RefSeq" id="WP_354696540.1">
    <property type="nucleotide sequence ID" value="NZ_JAZHOG010000012.1"/>
</dbReference>
<dbReference type="GO" id="GO:0061630">
    <property type="term" value="F:ubiquitin protein ligase activity"/>
    <property type="evidence" value="ECO:0007669"/>
    <property type="project" value="UniProtKB-EC"/>
</dbReference>
<feature type="repeat" description="TPR" evidence="6">
    <location>
        <begin position="156"/>
        <end position="189"/>
    </location>
</feature>
<dbReference type="GO" id="GO:0043161">
    <property type="term" value="P:proteasome-mediated ubiquitin-dependent protein catabolic process"/>
    <property type="evidence" value="ECO:0007669"/>
    <property type="project" value="TreeGrafter"/>
</dbReference>
<evidence type="ECO:0000256" key="7">
    <source>
        <dbReference type="SAM" id="SignalP"/>
    </source>
</evidence>
<dbReference type="PANTHER" id="PTHR46803">
    <property type="entry name" value="E3 UBIQUITIN-PROTEIN LIGASE CHIP"/>
    <property type="match status" value="1"/>
</dbReference>
<dbReference type="GO" id="GO:0071218">
    <property type="term" value="P:cellular response to misfolded protein"/>
    <property type="evidence" value="ECO:0007669"/>
    <property type="project" value="TreeGrafter"/>
</dbReference>
<accession>A0AAW9RBP5</accession>
<dbReference type="InterPro" id="IPR019734">
    <property type="entry name" value="TPR_rpt"/>
</dbReference>
<keyword evidence="6" id="KW-0802">TPR repeat</keyword>
<dbReference type="Proteomes" id="UP001359886">
    <property type="component" value="Unassembled WGS sequence"/>
</dbReference>
<evidence type="ECO:0000256" key="5">
    <source>
        <dbReference type="ARBA" id="ARBA00022786"/>
    </source>
</evidence>
<organism evidence="8 9">
    <name type="scientific">Elongatibacter sediminis</name>
    <dbReference type="NCBI Taxonomy" id="3119006"/>
    <lineage>
        <taxon>Bacteria</taxon>
        <taxon>Pseudomonadati</taxon>
        <taxon>Pseudomonadota</taxon>
        <taxon>Gammaproteobacteria</taxon>
        <taxon>Chromatiales</taxon>
        <taxon>Wenzhouxiangellaceae</taxon>
        <taxon>Elongatibacter</taxon>
    </lineage>
</organism>
<evidence type="ECO:0000256" key="2">
    <source>
        <dbReference type="ARBA" id="ARBA00012483"/>
    </source>
</evidence>
<evidence type="ECO:0000313" key="8">
    <source>
        <dbReference type="EMBL" id="MEJ8569215.1"/>
    </source>
</evidence>
<evidence type="ECO:0000256" key="4">
    <source>
        <dbReference type="ARBA" id="ARBA00022737"/>
    </source>
</evidence>